<dbReference type="KEGG" id="loi:92361951"/>
<accession>A0A836HLS0</accession>
<dbReference type="EMBL" id="JAFHLR010000020">
    <property type="protein sequence ID" value="KAG5480326.1"/>
    <property type="molecule type" value="Genomic_DNA"/>
</dbReference>
<sequence length="194" mass="20620">MRQKKGSYVTCEVSGTACGSEDGTYDVKTLYGSHAVLLRAPTAAPSRSSFSSSGSPMKTSGRLPERLTGFTICAVDARGCFAVEQGGTYEIGAVLAIEGQAESEAAPDDAQRAPAAASKAAGERMTAKKETRRALTKYGLFLSQFSKMFRTKGFKAGAEEWRRLSAEAKKSNDVDALIAAVVRLGRHPLRSSQS</sequence>
<reference evidence="2 3" key="1">
    <citation type="submission" date="2021-02" db="EMBL/GenBank/DDBJ databases">
        <title>Leishmania (Mundinia) orientalis Genome sequencing and assembly.</title>
        <authorList>
            <person name="Almutairi H."/>
            <person name="Gatherer D."/>
        </authorList>
    </citation>
    <scope>NUCLEOTIDE SEQUENCE [LARGE SCALE GENOMIC DNA]</scope>
    <source>
        <strain evidence="2">LSCM4</strain>
    </source>
</reference>
<gene>
    <name evidence="2" type="ORF">LSCM4_06092</name>
</gene>
<organism evidence="2 3">
    <name type="scientific">Leishmania orientalis</name>
    <dbReference type="NCBI Taxonomy" id="2249476"/>
    <lineage>
        <taxon>Eukaryota</taxon>
        <taxon>Discoba</taxon>
        <taxon>Euglenozoa</taxon>
        <taxon>Kinetoplastea</taxon>
        <taxon>Metakinetoplastina</taxon>
        <taxon>Trypanosomatida</taxon>
        <taxon>Trypanosomatidae</taxon>
        <taxon>Leishmaniinae</taxon>
        <taxon>Leishmania</taxon>
    </lineage>
</organism>
<dbReference type="Proteomes" id="UP000674143">
    <property type="component" value="Chromosome 20"/>
</dbReference>
<dbReference type="AlphaFoldDB" id="A0A836HLS0"/>
<dbReference type="GeneID" id="92361951"/>
<keyword evidence="3" id="KW-1185">Reference proteome</keyword>
<dbReference type="RefSeq" id="XP_067063657.1">
    <property type="nucleotide sequence ID" value="XM_067208017.1"/>
</dbReference>
<proteinExistence type="predicted"/>
<feature type="region of interest" description="Disordered" evidence="1">
    <location>
        <begin position="103"/>
        <end position="128"/>
    </location>
</feature>
<evidence type="ECO:0000313" key="2">
    <source>
        <dbReference type="EMBL" id="KAG5480326.1"/>
    </source>
</evidence>
<evidence type="ECO:0000256" key="1">
    <source>
        <dbReference type="SAM" id="MobiDB-lite"/>
    </source>
</evidence>
<name>A0A836HLS0_9TRYP</name>
<protein>
    <submittedName>
        <fullName evidence="2">Uncharacterized protein</fullName>
    </submittedName>
</protein>
<comment type="caution">
    <text evidence="2">The sequence shown here is derived from an EMBL/GenBank/DDBJ whole genome shotgun (WGS) entry which is preliminary data.</text>
</comment>
<evidence type="ECO:0000313" key="3">
    <source>
        <dbReference type="Proteomes" id="UP000674143"/>
    </source>
</evidence>